<accession>A0A1Z4JFC3</accession>
<dbReference type="NCBIfam" id="NF007148">
    <property type="entry name" value="PRK09585.3-2"/>
    <property type="match status" value="1"/>
</dbReference>
<dbReference type="HAMAP" id="MF_01270">
    <property type="entry name" value="AnhMurNAc_kinase"/>
    <property type="match status" value="1"/>
</dbReference>
<evidence type="ECO:0000313" key="3">
    <source>
        <dbReference type="EMBL" id="BAY55431.1"/>
    </source>
</evidence>
<dbReference type="AlphaFoldDB" id="A0A1Z4JFC3"/>
<dbReference type="EMBL" id="AP018203">
    <property type="protein sequence ID" value="BAY55431.1"/>
    <property type="molecule type" value="Genomic_DNA"/>
</dbReference>
<dbReference type="NCBIfam" id="NF007143">
    <property type="entry name" value="PRK09585.2-2"/>
    <property type="match status" value="1"/>
</dbReference>
<dbReference type="PANTHER" id="PTHR30605">
    <property type="entry name" value="ANHYDRO-N-ACETYLMURAMIC ACID KINASE"/>
    <property type="match status" value="1"/>
</dbReference>
<dbReference type="GO" id="GO:0016773">
    <property type="term" value="F:phosphotransferase activity, alcohol group as acceptor"/>
    <property type="evidence" value="ECO:0007669"/>
    <property type="project" value="UniProtKB-UniRule"/>
</dbReference>
<dbReference type="CDD" id="cd24050">
    <property type="entry name" value="ASKHA_NBD_ANMK"/>
    <property type="match status" value="1"/>
</dbReference>
<dbReference type="GO" id="GO:0097175">
    <property type="term" value="P:1,6-anhydro-N-acetyl-beta-muramic acid catabolic process"/>
    <property type="evidence" value="ECO:0007669"/>
    <property type="project" value="UniProtKB-UniRule"/>
</dbReference>
<comment type="pathway">
    <text evidence="2">Amino-sugar metabolism; 1,6-anhydro-N-acetylmuramate degradation.</text>
</comment>
<evidence type="ECO:0000256" key="2">
    <source>
        <dbReference type="HAMAP-Rule" id="MF_01270"/>
    </source>
</evidence>
<keyword evidence="2" id="KW-0119">Carbohydrate metabolism</keyword>
<dbReference type="GO" id="GO:0016301">
    <property type="term" value="F:kinase activity"/>
    <property type="evidence" value="ECO:0007669"/>
    <property type="project" value="UniProtKB-KW"/>
</dbReference>
<dbReference type="UniPathway" id="UPA00343"/>
<keyword evidence="2" id="KW-0547">Nucleotide-binding</keyword>
<protein>
    <recommendedName>
        <fullName evidence="2">Anhydro-N-acetylmuramic acid kinase</fullName>
        <ecNumber evidence="2">2.7.1.170</ecNumber>
    </recommendedName>
    <alternativeName>
        <fullName evidence="2">AnhMurNAc kinase</fullName>
    </alternativeName>
</protein>
<dbReference type="GO" id="GO:0009254">
    <property type="term" value="P:peptidoglycan turnover"/>
    <property type="evidence" value="ECO:0007669"/>
    <property type="project" value="UniProtKB-UniRule"/>
</dbReference>
<feature type="binding site" evidence="2">
    <location>
        <begin position="9"/>
        <end position="16"/>
    </location>
    <ligand>
        <name>ATP</name>
        <dbReference type="ChEBI" id="CHEBI:30616"/>
    </ligand>
</feature>
<dbReference type="InterPro" id="IPR005338">
    <property type="entry name" value="Anhydro_N_Ac-Mur_kinase"/>
</dbReference>
<comment type="catalytic activity">
    <reaction evidence="2">
        <text>1,6-anhydro-N-acetyl-beta-muramate + ATP + H2O = N-acetyl-D-muramate 6-phosphate + ADP + H(+)</text>
        <dbReference type="Rhea" id="RHEA:24952"/>
        <dbReference type="ChEBI" id="CHEBI:15377"/>
        <dbReference type="ChEBI" id="CHEBI:15378"/>
        <dbReference type="ChEBI" id="CHEBI:30616"/>
        <dbReference type="ChEBI" id="CHEBI:58690"/>
        <dbReference type="ChEBI" id="CHEBI:58722"/>
        <dbReference type="ChEBI" id="CHEBI:456216"/>
        <dbReference type="EC" id="2.7.1.170"/>
    </reaction>
</comment>
<gene>
    <name evidence="2" type="primary">anmK</name>
    <name evidence="3" type="ORF">NIES2135_22540</name>
</gene>
<evidence type="ECO:0000313" key="4">
    <source>
        <dbReference type="Proteomes" id="UP000217895"/>
    </source>
</evidence>
<dbReference type="InterPro" id="IPR043129">
    <property type="entry name" value="ATPase_NBD"/>
</dbReference>
<dbReference type="Gene3D" id="3.30.420.40">
    <property type="match status" value="2"/>
</dbReference>
<comment type="similarity">
    <text evidence="2">Belongs to the anhydro-N-acetylmuramic acid kinase family.</text>
</comment>
<dbReference type="PANTHER" id="PTHR30605:SF0">
    <property type="entry name" value="ANHYDRO-N-ACETYLMURAMIC ACID KINASE"/>
    <property type="match status" value="1"/>
</dbReference>
<keyword evidence="2" id="KW-0067">ATP-binding</keyword>
<evidence type="ECO:0000256" key="1">
    <source>
        <dbReference type="ARBA" id="ARBA00022777"/>
    </source>
</evidence>
<comment type="pathway">
    <text evidence="2">Cell wall biogenesis; peptidoglycan recycling.</text>
</comment>
<organism evidence="3 4">
    <name type="scientific">Leptolyngbya boryana NIES-2135</name>
    <dbReference type="NCBI Taxonomy" id="1973484"/>
    <lineage>
        <taxon>Bacteria</taxon>
        <taxon>Bacillati</taxon>
        <taxon>Cyanobacteriota</taxon>
        <taxon>Cyanophyceae</taxon>
        <taxon>Leptolyngbyales</taxon>
        <taxon>Leptolyngbyaceae</taxon>
        <taxon>Leptolyngbya group</taxon>
        <taxon>Leptolyngbya</taxon>
    </lineage>
</organism>
<sequence length="371" mass="39745">MRVIGLMSGTSVDGIDAALVDISGSTEDLQATLIAGATYPYPADLRDRILAVCGGAPLSLAELAELDDAIATQFAQAALKIQANQAPAVLIGSHGQTVFHRPPNAQLGYSLQIGRGEVIAYQTKIATVSNFRAADIAIGGQGAPLVPPIDAALLRHPIEHRCVQNIGGIGNVTYLPPLKADLPIRGWDTGAGNMLIDLAVQRFSEQTYDRDGAWAARGTPNLELVDRWLQQDFFQQPPPKSTGREHFGAAYLDACLADASGLTQADILATLTEFTAASIAQSYQRFLPQLPDRVLVCGGGSRNTYLKQRLQFLLPDSIICTTDDLGLNADFKEAIAFAVLAYWRYHEIPGNLPEVTGAPKSVLLGEIHHVV</sequence>
<dbReference type="Pfam" id="PF03702">
    <property type="entry name" value="AnmK"/>
    <property type="match status" value="1"/>
</dbReference>
<dbReference type="NCBIfam" id="NF007139">
    <property type="entry name" value="PRK09585.1-3"/>
    <property type="match status" value="1"/>
</dbReference>
<dbReference type="Proteomes" id="UP000217895">
    <property type="component" value="Chromosome"/>
</dbReference>
<comment type="function">
    <text evidence="2">Catalyzes the specific phosphorylation of 1,6-anhydro-N-acetylmuramic acid (anhMurNAc) with the simultaneous cleavage of the 1,6-anhydro ring, generating MurNAc-6-P. Is required for the utilization of anhMurNAc either imported from the medium or derived from its own cell wall murein, and thus plays a role in cell wall recycling.</text>
</comment>
<reference evidence="3 4" key="1">
    <citation type="submission" date="2017-06" db="EMBL/GenBank/DDBJ databases">
        <title>Genome sequencing of cyanobaciteial culture collection at National Institute for Environmental Studies (NIES).</title>
        <authorList>
            <person name="Hirose Y."/>
            <person name="Shimura Y."/>
            <person name="Fujisawa T."/>
            <person name="Nakamura Y."/>
            <person name="Kawachi M."/>
        </authorList>
    </citation>
    <scope>NUCLEOTIDE SEQUENCE [LARGE SCALE GENOMIC DNA]</scope>
    <source>
        <strain evidence="3 4">NIES-2135</strain>
    </source>
</reference>
<keyword evidence="2" id="KW-0808">Transferase</keyword>
<dbReference type="UniPathway" id="UPA00544"/>
<dbReference type="EC" id="2.7.1.170" evidence="2"/>
<dbReference type="SUPFAM" id="SSF53067">
    <property type="entry name" value="Actin-like ATPase domain"/>
    <property type="match status" value="1"/>
</dbReference>
<proteinExistence type="inferred from homology"/>
<name>A0A1Z4JFC3_LEPBY</name>
<dbReference type="GO" id="GO:0006040">
    <property type="term" value="P:amino sugar metabolic process"/>
    <property type="evidence" value="ECO:0007669"/>
    <property type="project" value="InterPro"/>
</dbReference>
<dbReference type="GO" id="GO:0005524">
    <property type="term" value="F:ATP binding"/>
    <property type="evidence" value="ECO:0007669"/>
    <property type="project" value="UniProtKB-UniRule"/>
</dbReference>
<keyword evidence="4" id="KW-1185">Reference proteome</keyword>
<keyword evidence="1 2" id="KW-0418">Kinase</keyword>